<comment type="caution">
    <text evidence="3">The sequence shown here is derived from an EMBL/GenBank/DDBJ whole genome shotgun (WGS) entry which is preliminary data.</text>
</comment>
<evidence type="ECO:0000256" key="2">
    <source>
        <dbReference type="SAM" id="SignalP"/>
    </source>
</evidence>
<dbReference type="EMBL" id="BAABKB010000009">
    <property type="protein sequence ID" value="GAA5011520.1"/>
    <property type="molecule type" value="Genomic_DNA"/>
</dbReference>
<protein>
    <recommendedName>
        <fullName evidence="5">Secreted protein</fullName>
    </recommendedName>
</protein>
<dbReference type="Proteomes" id="UP001501759">
    <property type="component" value="Unassembled WGS sequence"/>
</dbReference>
<reference evidence="4" key="1">
    <citation type="journal article" date="2019" name="Int. J. Syst. Evol. Microbiol.">
        <title>The Global Catalogue of Microorganisms (GCM) 10K type strain sequencing project: providing services to taxonomists for standard genome sequencing and annotation.</title>
        <authorList>
            <consortium name="The Broad Institute Genomics Platform"/>
            <consortium name="The Broad Institute Genome Sequencing Center for Infectious Disease"/>
            <person name="Wu L."/>
            <person name="Ma J."/>
        </authorList>
    </citation>
    <scope>NUCLEOTIDE SEQUENCE [LARGE SCALE GENOMIC DNA]</scope>
    <source>
        <strain evidence="4">JCM 18409</strain>
    </source>
</reference>
<keyword evidence="4" id="KW-1185">Reference proteome</keyword>
<keyword evidence="2" id="KW-0732">Signal</keyword>
<name>A0ABP9IVK3_9ACTN</name>
<feature type="signal peptide" evidence="2">
    <location>
        <begin position="1"/>
        <end position="31"/>
    </location>
</feature>
<feature type="chain" id="PRO_5046021900" description="Secreted protein" evidence="2">
    <location>
        <begin position="32"/>
        <end position="112"/>
    </location>
</feature>
<proteinExistence type="predicted"/>
<sequence length="112" mass="11804">MLRGRTARTLFTALAAVLIFLQLLGPADTFASAHRGETVACAETEHPHKATPAPGARRHARDEDLVPEPPSHPLPVDGPAAGHSFVPGAASHPRTPRSPAAHSPEGLQVFRC</sequence>
<accession>A0ABP9IVK3</accession>
<dbReference type="RefSeq" id="WP_345648550.1">
    <property type="nucleotide sequence ID" value="NZ_BAABKB010000009.1"/>
</dbReference>
<gene>
    <name evidence="3" type="ORF">GCM10023335_32770</name>
</gene>
<feature type="region of interest" description="Disordered" evidence="1">
    <location>
        <begin position="40"/>
        <end position="112"/>
    </location>
</feature>
<evidence type="ECO:0008006" key="5">
    <source>
        <dbReference type="Google" id="ProtNLM"/>
    </source>
</evidence>
<organism evidence="3 4">
    <name type="scientific">Streptomyces siamensis</name>
    <dbReference type="NCBI Taxonomy" id="1274986"/>
    <lineage>
        <taxon>Bacteria</taxon>
        <taxon>Bacillati</taxon>
        <taxon>Actinomycetota</taxon>
        <taxon>Actinomycetes</taxon>
        <taxon>Kitasatosporales</taxon>
        <taxon>Streptomycetaceae</taxon>
        <taxon>Streptomyces</taxon>
    </lineage>
</organism>
<evidence type="ECO:0000313" key="3">
    <source>
        <dbReference type="EMBL" id="GAA5011520.1"/>
    </source>
</evidence>
<evidence type="ECO:0000313" key="4">
    <source>
        <dbReference type="Proteomes" id="UP001501759"/>
    </source>
</evidence>
<evidence type="ECO:0000256" key="1">
    <source>
        <dbReference type="SAM" id="MobiDB-lite"/>
    </source>
</evidence>